<comment type="caution">
    <text evidence="1">The sequence shown here is derived from an EMBL/GenBank/DDBJ whole genome shotgun (WGS) entry which is preliminary data.</text>
</comment>
<keyword evidence="2" id="KW-1185">Reference proteome</keyword>
<evidence type="ECO:0000313" key="1">
    <source>
        <dbReference type="EMBL" id="MQL80347.1"/>
    </source>
</evidence>
<gene>
    <name evidence="1" type="ORF">Taro_012786</name>
</gene>
<organism evidence="1 2">
    <name type="scientific">Colocasia esculenta</name>
    <name type="common">Wild taro</name>
    <name type="synonym">Arum esculentum</name>
    <dbReference type="NCBI Taxonomy" id="4460"/>
    <lineage>
        <taxon>Eukaryota</taxon>
        <taxon>Viridiplantae</taxon>
        <taxon>Streptophyta</taxon>
        <taxon>Embryophyta</taxon>
        <taxon>Tracheophyta</taxon>
        <taxon>Spermatophyta</taxon>
        <taxon>Magnoliopsida</taxon>
        <taxon>Liliopsida</taxon>
        <taxon>Araceae</taxon>
        <taxon>Aroideae</taxon>
        <taxon>Colocasieae</taxon>
        <taxon>Colocasia</taxon>
    </lineage>
</organism>
<dbReference type="AlphaFoldDB" id="A0A843UDS9"/>
<dbReference type="EMBL" id="NMUH01000502">
    <property type="protein sequence ID" value="MQL80347.1"/>
    <property type="molecule type" value="Genomic_DNA"/>
</dbReference>
<proteinExistence type="predicted"/>
<protein>
    <submittedName>
        <fullName evidence="1">Uncharacterized protein</fullName>
    </submittedName>
</protein>
<evidence type="ECO:0000313" key="2">
    <source>
        <dbReference type="Proteomes" id="UP000652761"/>
    </source>
</evidence>
<dbReference type="Proteomes" id="UP000652761">
    <property type="component" value="Unassembled WGS sequence"/>
</dbReference>
<reference evidence="1" key="1">
    <citation type="submission" date="2017-07" db="EMBL/GenBank/DDBJ databases">
        <title>Taro Niue Genome Assembly and Annotation.</title>
        <authorList>
            <person name="Atibalentja N."/>
            <person name="Keating K."/>
            <person name="Fields C.J."/>
        </authorList>
    </citation>
    <scope>NUCLEOTIDE SEQUENCE</scope>
    <source>
        <strain evidence="1">Niue_2</strain>
        <tissue evidence="1">Leaf</tissue>
    </source>
</reference>
<name>A0A843UDS9_COLES</name>
<sequence>MAWCWCVRAVHGGSRSRVVRPSELAIWVCAEVAIRSYEDLQRGFAEISCIHMNRCIISTYHIISYHINISYYIVSYRMKAHSHEFCVFVVLCQAPKVHTLAVNKYVGEILPRTRQGPYCTAIGQMDRSPKFFRRNIFISWPQNFNNKLNGVTHTTPSNPGLPST</sequence>
<accession>A0A843UDS9</accession>